<name>A0A2I6J1I1_VACCV</name>
<protein>
    <submittedName>
        <fullName evidence="1">Uncharacterized protein</fullName>
    </submittedName>
</protein>
<sequence length="77" mass="8539">MLDIVGNHQPFYLFPSIDVFNATIIEAYNLNTAGDYHLIINPSDNLKMKLSFNSSFCISDVNGSIIIDGKCNINLLS</sequence>
<proteinExistence type="predicted"/>
<dbReference type="EMBL" id="MG012795">
    <property type="protein sequence ID" value="AUL80315.1"/>
    <property type="molecule type" value="Genomic_DNA"/>
</dbReference>
<organism evidence="1">
    <name type="scientific">Vaccinia virus</name>
    <name type="common">VACV</name>
    <name type="synonym">Orthopoxvirus vaccinia</name>
    <dbReference type="NCBI Taxonomy" id="10245"/>
    <lineage>
        <taxon>Viruses</taxon>
        <taxon>Varidnaviria</taxon>
        <taxon>Bamfordvirae</taxon>
        <taxon>Nucleocytoviricota</taxon>
        <taxon>Pokkesviricetes</taxon>
        <taxon>Chitovirales</taxon>
        <taxon>Poxviridae</taxon>
        <taxon>Chordopoxvirinae</taxon>
        <taxon>Orthopoxvirus</taxon>
    </lineage>
</organism>
<dbReference type="Proteomes" id="UP000270450">
    <property type="component" value="Segment"/>
</dbReference>
<dbReference type="Pfam" id="PF05989">
    <property type="entry name" value="Chordopox_A35R"/>
    <property type="match status" value="1"/>
</dbReference>
<accession>A0A2I6J1I1</accession>
<evidence type="ECO:0000313" key="1">
    <source>
        <dbReference type="EMBL" id="AUL80315.1"/>
    </source>
</evidence>
<dbReference type="InterPro" id="IPR009247">
    <property type="entry name" value="Chordopox_A35R"/>
</dbReference>
<reference evidence="1" key="1">
    <citation type="journal article" date="2018" name="Emerg. Infect. Dis.">
        <title>Ocular Vaccinia Infection in Dairy Worker, Brazil.</title>
        <authorList>
            <person name="Teixeira Lima M."/>
            <person name="Pereira Oliveira G."/>
            <person name="Bretas de Oliveira D."/>
            <person name="Mesquita Vaz S."/>
            <person name="de Souza Trindade G."/>
            <person name="Santos Abrahao J."/>
            <person name="Geessien Kroon E."/>
        </authorList>
    </citation>
    <scope>NUCLEOTIDE SEQUENCE [LARGE SCALE GENOMIC DNA]</scope>
    <source>
        <strain evidence="1">CEyV1</strain>
    </source>
</reference>